<keyword evidence="2" id="KW-0413">Isomerase</keyword>
<dbReference type="PANTHER" id="PTHR12110:SF41">
    <property type="entry name" value="INOSOSE DEHYDRATASE"/>
    <property type="match status" value="1"/>
</dbReference>
<dbReference type="InterPro" id="IPR013022">
    <property type="entry name" value="Xyl_isomerase-like_TIM-brl"/>
</dbReference>
<sequence>MLQVGVQLYSVRNHMAEDWRKTLEEVAAVGFRYIEPANHYVPEDEGIGFGVSAKEMRQILRDTGLKVCSTHLYPLWDEASLDYLPRALEYQREIGSSRVGCAMAYFKDGEDVKRTCEIFNRMGRLCIQYGIDFMYHNHYHEFQILPGETKTVFDLMLEETDPELVKYELDTYWAARGGEDVPAFIRRLGGRLLMLHQKDFPGDCPQELNLIPAAHQRGVAIDQAYYDWTHIPESFTEIGFGILDIQSYVDAALADTKADYIILEQDFTALDEIESIKKSMEGFKKIQGVIW</sequence>
<dbReference type="SUPFAM" id="SSF51658">
    <property type="entry name" value="Xylose isomerase-like"/>
    <property type="match status" value="1"/>
</dbReference>
<gene>
    <name evidence="2" type="ORF">IAB98_02130</name>
</gene>
<accession>A0A9D1EHV4</accession>
<dbReference type="Pfam" id="PF01261">
    <property type="entry name" value="AP_endonuc_2"/>
    <property type="match status" value="1"/>
</dbReference>
<dbReference type="InterPro" id="IPR036237">
    <property type="entry name" value="Xyl_isomerase-like_sf"/>
</dbReference>
<protein>
    <submittedName>
        <fullName evidence="2">Sugar phosphate isomerase/epimerase</fullName>
    </submittedName>
</protein>
<evidence type="ECO:0000313" key="2">
    <source>
        <dbReference type="EMBL" id="HIR92205.1"/>
    </source>
</evidence>
<dbReference type="InterPro" id="IPR050312">
    <property type="entry name" value="IolE/XylAMocC-like"/>
</dbReference>
<dbReference type="EMBL" id="DVHU01000019">
    <property type="protein sequence ID" value="HIR92205.1"/>
    <property type="molecule type" value="Genomic_DNA"/>
</dbReference>
<proteinExistence type="predicted"/>
<comment type="caution">
    <text evidence="2">The sequence shown here is derived from an EMBL/GenBank/DDBJ whole genome shotgun (WGS) entry which is preliminary data.</text>
</comment>
<reference evidence="2" key="2">
    <citation type="journal article" date="2021" name="PeerJ">
        <title>Extensive microbial diversity within the chicken gut microbiome revealed by metagenomics and culture.</title>
        <authorList>
            <person name="Gilroy R."/>
            <person name="Ravi A."/>
            <person name="Getino M."/>
            <person name="Pursley I."/>
            <person name="Horton D.L."/>
            <person name="Alikhan N.F."/>
            <person name="Baker D."/>
            <person name="Gharbi K."/>
            <person name="Hall N."/>
            <person name="Watson M."/>
            <person name="Adriaenssens E.M."/>
            <person name="Foster-Nyarko E."/>
            <person name="Jarju S."/>
            <person name="Secka A."/>
            <person name="Antonio M."/>
            <person name="Oren A."/>
            <person name="Chaudhuri R.R."/>
            <person name="La Ragione R."/>
            <person name="Hildebrand F."/>
            <person name="Pallen M.J."/>
        </authorList>
    </citation>
    <scope>NUCLEOTIDE SEQUENCE</scope>
    <source>
        <strain evidence="2">ChiSxjej1B13-7041</strain>
    </source>
</reference>
<evidence type="ECO:0000313" key="3">
    <source>
        <dbReference type="Proteomes" id="UP000886841"/>
    </source>
</evidence>
<dbReference type="PANTHER" id="PTHR12110">
    <property type="entry name" value="HYDROXYPYRUVATE ISOMERASE"/>
    <property type="match status" value="1"/>
</dbReference>
<name>A0A9D1EHV4_9FIRM</name>
<feature type="domain" description="Xylose isomerase-like TIM barrel" evidence="1">
    <location>
        <begin position="23"/>
        <end position="283"/>
    </location>
</feature>
<dbReference type="Gene3D" id="3.20.20.150">
    <property type="entry name" value="Divalent-metal-dependent TIM barrel enzymes"/>
    <property type="match status" value="1"/>
</dbReference>
<reference evidence="2" key="1">
    <citation type="submission" date="2020-10" db="EMBL/GenBank/DDBJ databases">
        <authorList>
            <person name="Gilroy R."/>
        </authorList>
    </citation>
    <scope>NUCLEOTIDE SEQUENCE</scope>
    <source>
        <strain evidence="2">ChiSxjej1B13-7041</strain>
    </source>
</reference>
<dbReference type="Proteomes" id="UP000886841">
    <property type="component" value="Unassembled WGS sequence"/>
</dbReference>
<dbReference type="GO" id="GO:0016853">
    <property type="term" value="F:isomerase activity"/>
    <property type="evidence" value="ECO:0007669"/>
    <property type="project" value="UniProtKB-KW"/>
</dbReference>
<evidence type="ECO:0000259" key="1">
    <source>
        <dbReference type="Pfam" id="PF01261"/>
    </source>
</evidence>
<dbReference type="AlphaFoldDB" id="A0A9D1EHV4"/>
<organism evidence="2 3">
    <name type="scientific">Candidatus Egerieimonas intestinavium</name>
    <dbReference type="NCBI Taxonomy" id="2840777"/>
    <lineage>
        <taxon>Bacteria</taxon>
        <taxon>Bacillati</taxon>
        <taxon>Bacillota</taxon>
        <taxon>Clostridia</taxon>
        <taxon>Lachnospirales</taxon>
        <taxon>Lachnospiraceae</taxon>
        <taxon>Lachnospiraceae incertae sedis</taxon>
        <taxon>Candidatus Egerieimonas</taxon>
    </lineage>
</organism>